<gene>
    <name evidence="7" type="ORF">IAS62_001879</name>
</gene>
<dbReference type="Proteomes" id="UP001432216">
    <property type="component" value="Chromosome 3"/>
</dbReference>
<dbReference type="InterPro" id="IPR024185">
    <property type="entry name" value="FTHF_cligase-like_sf"/>
</dbReference>
<evidence type="ECO:0000313" key="8">
    <source>
        <dbReference type="Proteomes" id="UP001432216"/>
    </source>
</evidence>
<dbReference type="PIRSF" id="PIRSF006806">
    <property type="entry name" value="FTHF_cligase"/>
    <property type="match status" value="1"/>
</dbReference>
<dbReference type="PANTHER" id="PTHR23407:SF1">
    <property type="entry name" value="5-FORMYLTETRAHYDROFOLATE CYCLO-LIGASE"/>
    <property type="match status" value="1"/>
</dbReference>
<evidence type="ECO:0000256" key="1">
    <source>
        <dbReference type="ARBA" id="ARBA00010638"/>
    </source>
</evidence>
<proteinExistence type="inferred from homology"/>
<evidence type="ECO:0000313" key="7">
    <source>
        <dbReference type="EMBL" id="WVO20581.1"/>
    </source>
</evidence>
<dbReference type="EMBL" id="CP143808">
    <property type="protein sequence ID" value="WVO20581.1"/>
    <property type="molecule type" value="Genomic_DNA"/>
</dbReference>
<dbReference type="SUPFAM" id="SSF100950">
    <property type="entry name" value="NagB/RpiA/CoA transferase-like"/>
    <property type="match status" value="1"/>
</dbReference>
<comment type="similarity">
    <text evidence="1">Belongs to the 5-formyltetrahydrofolate cyclo-ligase family.</text>
</comment>
<dbReference type="Pfam" id="PF01812">
    <property type="entry name" value="5-FTHF_cyc-lig"/>
    <property type="match status" value="1"/>
</dbReference>
<comment type="catalytic activity">
    <reaction evidence="4">
        <text>(6S)-5-formyl-5,6,7,8-tetrahydrofolate + ATP = (6R)-5,10-methenyltetrahydrofolate + ADP + phosphate</text>
        <dbReference type="Rhea" id="RHEA:10488"/>
        <dbReference type="ChEBI" id="CHEBI:30616"/>
        <dbReference type="ChEBI" id="CHEBI:43474"/>
        <dbReference type="ChEBI" id="CHEBI:57455"/>
        <dbReference type="ChEBI" id="CHEBI:57457"/>
        <dbReference type="ChEBI" id="CHEBI:456216"/>
        <dbReference type="EC" id="6.3.3.2"/>
    </reaction>
</comment>
<accession>A0ABZ2ATQ6</accession>
<dbReference type="InterPro" id="IPR002698">
    <property type="entry name" value="FTHF_cligase"/>
</dbReference>
<reference evidence="7 8" key="1">
    <citation type="submission" date="2024-01" db="EMBL/GenBank/DDBJ databases">
        <title>Comparative genomics of Cryptococcus and Kwoniella reveals pathogenesis evolution and contrasting modes of karyotype evolution via chromosome fusion or intercentromeric recombination.</title>
        <authorList>
            <person name="Coelho M.A."/>
            <person name="David-Palma M."/>
            <person name="Shea T."/>
            <person name="Bowers K."/>
            <person name="McGinley-Smith S."/>
            <person name="Mohammad A.W."/>
            <person name="Gnirke A."/>
            <person name="Yurkov A.M."/>
            <person name="Nowrousian M."/>
            <person name="Sun S."/>
            <person name="Cuomo C.A."/>
            <person name="Heitman J."/>
        </authorList>
    </citation>
    <scope>NUCLEOTIDE SEQUENCE [LARGE SCALE GENOMIC DNA]</scope>
    <source>
        <strain evidence="7 8">7685027</strain>
    </source>
</reference>
<evidence type="ECO:0000256" key="3">
    <source>
        <dbReference type="ARBA" id="ARBA00022840"/>
    </source>
</evidence>
<keyword evidence="8" id="KW-1185">Reference proteome</keyword>
<sequence>MAATFALKATLRKTMLRTLKGMSDSEIDKQSRDVFRILLDQNFFKKANSVGCYLSMAHGELRTNLIVDHLLKRGTSLYTPYIPATPAQTRNPSGPPPSSPSPEQDMRMLRLYTTQDLESCPLDRWGIIDPGVERKDVENSLREDAMSSKAPAMDLILIPGVAFDEECNRLGRGKAYYDRFLQSYTSTRPRPLLVAIALEPQMLSPGEKVPTLDWDFQLDGVISPSGIVWRKKSEVSN</sequence>
<evidence type="ECO:0000256" key="6">
    <source>
        <dbReference type="SAM" id="MobiDB-lite"/>
    </source>
</evidence>
<organism evidence="7 8">
    <name type="scientific">Cryptococcus decagattii</name>
    <dbReference type="NCBI Taxonomy" id="1859122"/>
    <lineage>
        <taxon>Eukaryota</taxon>
        <taxon>Fungi</taxon>
        <taxon>Dikarya</taxon>
        <taxon>Basidiomycota</taxon>
        <taxon>Agaricomycotina</taxon>
        <taxon>Tremellomycetes</taxon>
        <taxon>Tremellales</taxon>
        <taxon>Cryptococcaceae</taxon>
        <taxon>Cryptococcus</taxon>
        <taxon>Cryptococcus gattii species complex</taxon>
    </lineage>
</organism>
<evidence type="ECO:0000256" key="5">
    <source>
        <dbReference type="ARBA" id="ARBA00038966"/>
    </source>
</evidence>
<dbReference type="Gene3D" id="3.40.50.10420">
    <property type="entry name" value="NagB/RpiA/CoA transferase-like"/>
    <property type="match status" value="1"/>
</dbReference>
<dbReference type="RefSeq" id="XP_064719820.1">
    <property type="nucleotide sequence ID" value="XM_064863748.1"/>
</dbReference>
<protein>
    <recommendedName>
        <fullName evidence="5">5-formyltetrahydrofolate cyclo-ligase</fullName>
        <ecNumber evidence="5">6.3.3.2</ecNumber>
    </recommendedName>
</protein>
<name>A0ABZ2ATQ6_9TREE</name>
<dbReference type="EC" id="6.3.3.2" evidence="5"/>
<keyword evidence="3" id="KW-0067">ATP-binding</keyword>
<feature type="region of interest" description="Disordered" evidence="6">
    <location>
        <begin position="81"/>
        <end position="104"/>
    </location>
</feature>
<evidence type="ECO:0000256" key="4">
    <source>
        <dbReference type="ARBA" id="ARBA00036539"/>
    </source>
</evidence>
<keyword evidence="2" id="KW-0547">Nucleotide-binding</keyword>
<dbReference type="GeneID" id="89988653"/>
<evidence type="ECO:0000256" key="2">
    <source>
        <dbReference type="ARBA" id="ARBA00022741"/>
    </source>
</evidence>
<dbReference type="PANTHER" id="PTHR23407">
    <property type="entry name" value="ATPASE INHIBITOR/5-FORMYLTETRAHYDROFOLATE CYCLO-LIGASE"/>
    <property type="match status" value="1"/>
</dbReference>
<dbReference type="InterPro" id="IPR037171">
    <property type="entry name" value="NagB/RpiA_transferase-like"/>
</dbReference>